<organism evidence="2 3">
    <name type="scientific">Cotesia congregata</name>
    <name type="common">Parasitoid wasp</name>
    <name type="synonym">Apanteles congregatus</name>
    <dbReference type="NCBI Taxonomy" id="51543"/>
    <lineage>
        <taxon>Eukaryota</taxon>
        <taxon>Metazoa</taxon>
        <taxon>Ecdysozoa</taxon>
        <taxon>Arthropoda</taxon>
        <taxon>Hexapoda</taxon>
        <taxon>Insecta</taxon>
        <taxon>Pterygota</taxon>
        <taxon>Neoptera</taxon>
        <taxon>Endopterygota</taxon>
        <taxon>Hymenoptera</taxon>
        <taxon>Apocrita</taxon>
        <taxon>Ichneumonoidea</taxon>
        <taxon>Braconidae</taxon>
        <taxon>Microgastrinae</taxon>
        <taxon>Cotesia</taxon>
    </lineage>
</organism>
<comment type="caution">
    <text evidence="2">The sequence shown here is derived from an EMBL/GenBank/DDBJ whole genome shotgun (WGS) entry which is preliminary data.</text>
</comment>
<reference evidence="2" key="1">
    <citation type="submission" date="2021-04" db="EMBL/GenBank/DDBJ databases">
        <authorList>
            <person name="Chebbi M.A.C M."/>
        </authorList>
    </citation>
    <scope>NUCLEOTIDE SEQUENCE</scope>
</reference>
<evidence type="ECO:0000256" key="1">
    <source>
        <dbReference type="SAM" id="MobiDB-lite"/>
    </source>
</evidence>
<keyword evidence="3" id="KW-1185">Reference proteome</keyword>
<accession>A0A8J2H6S5</accession>
<dbReference type="PANTHER" id="PTHR46704">
    <property type="entry name" value="CXC DOMAIN-CONTAINING PROTEIN-RELATED"/>
    <property type="match status" value="1"/>
</dbReference>
<gene>
    <name evidence="2" type="ORF">HICCMSTLAB_LOCUS3043</name>
</gene>
<dbReference type="OrthoDB" id="7698228at2759"/>
<dbReference type="AlphaFoldDB" id="A0A8J2H6S5"/>
<dbReference type="Proteomes" id="UP000786811">
    <property type="component" value="Unassembled WGS sequence"/>
</dbReference>
<evidence type="ECO:0000313" key="2">
    <source>
        <dbReference type="EMBL" id="CAG5079563.1"/>
    </source>
</evidence>
<name>A0A8J2H6S5_COTCN</name>
<feature type="region of interest" description="Disordered" evidence="1">
    <location>
        <begin position="1006"/>
        <end position="1027"/>
    </location>
</feature>
<sequence>MADNLKCVICASEKDEKVLLFSEETLKRCQRILDLRKHHNLKYKDVILPSDLYDCGYHRSCYRVFTALKTKFYEKKDTKIKDVAPSTSQSNTLSTESLSAQQPSTSTDNSMIAETVTQNVDLSIDSSVLDEVVIEDDLRVIHSKRRRRRSFEAIDPELPFFPKKSKMRSGFQPEVSEREEENIVIHEDLYNRIDTVWMLSHAVHLPDIPMWAGFNSAVTKDDSPQQLISYLTPINASPTAHPVVLETMEQCMKILEEINQPYMQVTYDLAIAKIAFQIKATETSPKFSKLFIHLGSFHIMLSYFKIIGKFIDGCGLSTIMVESELLASGSVASFLDGKHFNRCKRLHPMMALGLQILHFRSFLEQEKIEITDDTFQELQRLKSCQTPIFFIHDEKLKELCANYAKFEEQTLHGDFGKTAQFYMVYVKLVHYYLTLSRSIRLGDFELFKNILPKITNLFFLFNHQNYARWTVTYHYNLMKVASTHPGLEEDFKKGFFGIKRTGKPFSRQPIDLTLEQTINADAARRLTGITHLTDSIAARQRWARSHDIRSTIITHVLEEIGINKKQDISAELQPSNIKKNCEQLEKFVKSFDQYINPFSAQLPPNQLFNISSGKAASTQVEDFLLNVEKIGDDLRKAFISECSSDINRIDVIFDQYWYPSIKDNERNLRHEAPLIDYSIYGPDQIRPSDFTKEMRNTKFKEALIEFFTIHWATDDVAPFIGNKLIHLNFKNCYSYRSNDGKVKSSIVEDLCCKSHEEADSKIIFHACSIIDQSNIVIRGSDTDILIIMLGNMVNLKNPSSHIWMLTGTGNNERFIDVSKIYTELGPLLAKSLIGFHAFTGCYFNPAFYNRGKKKPFTLLKNNVEFQKAFAAFGDIGLTEDTIRELFNVIQKYTCSMYNAKKSIDVDDGRFQLFVNSYKAVDMNENFNKKVRSFDASLIPPCKSELYQQVLRTHYISSIWKNAHANEPTSLNPLEYGWMEMENRYVFKWFEGDQLPCFVSDLILNPEESDLEDEDDLSLSEDDSEDEN</sequence>
<feature type="region of interest" description="Disordered" evidence="1">
    <location>
        <begin position="83"/>
        <end position="110"/>
    </location>
</feature>
<protein>
    <submittedName>
        <fullName evidence="2">Uncharacterized protein</fullName>
    </submittedName>
</protein>
<dbReference type="EMBL" id="CAJNRD030001117">
    <property type="protein sequence ID" value="CAG5079563.1"/>
    <property type="molecule type" value="Genomic_DNA"/>
</dbReference>
<dbReference type="PANTHER" id="PTHR46704:SF9">
    <property type="entry name" value="BHLH DOMAIN-CONTAINING PROTEIN"/>
    <property type="match status" value="1"/>
</dbReference>
<feature type="compositionally biased region" description="Polar residues" evidence="1">
    <location>
        <begin position="85"/>
        <end position="110"/>
    </location>
</feature>
<evidence type="ECO:0000313" key="3">
    <source>
        <dbReference type="Proteomes" id="UP000786811"/>
    </source>
</evidence>
<proteinExistence type="predicted"/>